<sequence length="499" mass="49493">MAADPASDAALPTDISGINQGIDQDVDQGTHPKADRGGDPPTAPGTGPGAGPEHPDDPEGARAVRRARLGIAGTFALAGGLCAVWTVRVPALKDKLAVSDGQLGLIVLAFGIGGVLTMGLMGRLVARYGSRRLLRTAVPLCTLAVAAIGLSPNLPTVIAAGFAFGVVFGVTDVAMNTQASLLEQRYGRSLMAGMHAGWSLGAVTGGLLGALAAKADLGFTASVVTAAAVGVPVSLWLRVTYLPDAPPARGPAEEHAPGGPTGSSPDMSPGTSSGASCDKRTGRVRVTLPLVVYIAGAIAFCGYMIEGAVADWSGLYLRDTIGSAEAVAALAYPLFEAATALGRLTGDRITNRFGARAVLTASGLAAGIGLGLAVAARGTAAGLAGFFLVGLGACLIVPLAFSVGGALGGSEPATAGAAIARIGAMAYTGLLLGPVVIGFIADASTLRIGLSTTLVLAVAVALGARLLPGKRHLDAHPHPAEPAHSVGPAHPADAGKLPG</sequence>
<comment type="caution">
    <text evidence="8">The sequence shown here is derived from an EMBL/GenBank/DDBJ whole genome shotgun (WGS) entry which is preliminary data.</text>
</comment>
<protein>
    <submittedName>
        <fullName evidence="8">MFS transporter</fullName>
    </submittedName>
</protein>
<dbReference type="InterPro" id="IPR036259">
    <property type="entry name" value="MFS_trans_sf"/>
</dbReference>
<feature type="domain" description="Major facilitator superfamily (MFS) profile" evidence="7">
    <location>
        <begin position="66"/>
        <end position="471"/>
    </location>
</feature>
<dbReference type="RefSeq" id="WP_358357603.1">
    <property type="nucleotide sequence ID" value="NZ_JBEZFP010000070.1"/>
</dbReference>
<feature type="region of interest" description="Disordered" evidence="5">
    <location>
        <begin position="473"/>
        <end position="499"/>
    </location>
</feature>
<evidence type="ECO:0000313" key="9">
    <source>
        <dbReference type="Proteomes" id="UP001551482"/>
    </source>
</evidence>
<accession>A0ABV3DLW8</accession>
<keyword evidence="4 6" id="KW-0472">Membrane</keyword>
<organism evidence="8 9">
    <name type="scientific">Streptodolium elevatio</name>
    <dbReference type="NCBI Taxonomy" id="3157996"/>
    <lineage>
        <taxon>Bacteria</taxon>
        <taxon>Bacillati</taxon>
        <taxon>Actinomycetota</taxon>
        <taxon>Actinomycetes</taxon>
        <taxon>Kitasatosporales</taxon>
        <taxon>Streptomycetaceae</taxon>
        <taxon>Streptodolium</taxon>
    </lineage>
</organism>
<feature type="transmembrane region" description="Helical" evidence="6">
    <location>
        <begin position="446"/>
        <end position="467"/>
    </location>
</feature>
<evidence type="ECO:0000256" key="3">
    <source>
        <dbReference type="ARBA" id="ARBA00022989"/>
    </source>
</evidence>
<dbReference type="InterPro" id="IPR051788">
    <property type="entry name" value="MFS_Transporter"/>
</dbReference>
<dbReference type="Proteomes" id="UP001551482">
    <property type="component" value="Unassembled WGS sequence"/>
</dbReference>
<feature type="region of interest" description="Disordered" evidence="5">
    <location>
        <begin position="1"/>
        <end position="60"/>
    </location>
</feature>
<evidence type="ECO:0000256" key="5">
    <source>
        <dbReference type="SAM" id="MobiDB-lite"/>
    </source>
</evidence>
<reference evidence="8 9" key="1">
    <citation type="submission" date="2024-06" db="EMBL/GenBank/DDBJ databases">
        <title>The Natural Products Discovery Center: Release of the First 8490 Sequenced Strains for Exploring Actinobacteria Biosynthetic Diversity.</title>
        <authorList>
            <person name="Kalkreuter E."/>
            <person name="Kautsar S.A."/>
            <person name="Yang D."/>
            <person name="Bader C.D."/>
            <person name="Teijaro C.N."/>
            <person name="Fluegel L."/>
            <person name="Davis C.M."/>
            <person name="Simpson J.R."/>
            <person name="Lauterbach L."/>
            <person name="Steele A.D."/>
            <person name="Gui C."/>
            <person name="Meng S."/>
            <person name="Li G."/>
            <person name="Viehrig K."/>
            <person name="Ye F."/>
            <person name="Su P."/>
            <person name="Kiefer A.F."/>
            <person name="Nichols A."/>
            <person name="Cepeda A.J."/>
            <person name="Yan W."/>
            <person name="Fan B."/>
            <person name="Jiang Y."/>
            <person name="Adhikari A."/>
            <person name="Zheng C.-J."/>
            <person name="Schuster L."/>
            <person name="Cowan T.M."/>
            <person name="Smanski M.J."/>
            <person name="Chevrette M.G."/>
            <person name="De Carvalho L.P.S."/>
            <person name="Shen B."/>
        </authorList>
    </citation>
    <scope>NUCLEOTIDE SEQUENCE [LARGE SCALE GENOMIC DNA]</scope>
    <source>
        <strain evidence="8 9">NPDC048946</strain>
    </source>
</reference>
<evidence type="ECO:0000313" key="8">
    <source>
        <dbReference type="EMBL" id="MEU8136733.1"/>
    </source>
</evidence>
<feature type="transmembrane region" description="Helical" evidence="6">
    <location>
        <begin position="286"/>
        <end position="305"/>
    </location>
</feature>
<feature type="transmembrane region" description="Helical" evidence="6">
    <location>
        <begin position="419"/>
        <end position="440"/>
    </location>
</feature>
<feature type="transmembrane region" description="Helical" evidence="6">
    <location>
        <begin position="382"/>
        <end position="407"/>
    </location>
</feature>
<dbReference type="PROSITE" id="PS50850">
    <property type="entry name" value="MFS"/>
    <property type="match status" value="1"/>
</dbReference>
<gene>
    <name evidence="8" type="ORF">AB0C36_24880</name>
</gene>
<keyword evidence="9" id="KW-1185">Reference proteome</keyword>
<feature type="transmembrane region" description="Helical" evidence="6">
    <location>
        <begin position="157"/>
        <end position="175"/>
    </location>
</feature>
<comment type="subcellular location">
    <subcellularLocation>
        <location evidence="1">Cell membrane</location>
        <topology evidence="1">Multi-pass membrane protein</topology>
    </subcellularLocation>
</comment>
<feature type="transmembrane region" description="Helical" evidence="6">
    <location>
        <begin position="69"/>
        <end position="91"/>
    </location>
</feature>
<feature type="region of interest" description="Disordered" evidence="5">
    <location>
        <begin position="248"/>
        <end position="278"/>
    </location>
</feature>
<dbReference type="InterPro" id="IPR011701">
    <property type="entry name" value="MFS"/>
</dbReference>
<keyword evidence="3 6" id="KW-1133">Transmembrane helix</keyword>
<feature type="compositionally biased region" description="Polar residues" evidence="5">
    <location>
        <begin position="262"/>
        <end position="275"/>
    </location>
</feature>
<feature type="transmembrane region" description="Helical" evidence="6">
    <location>
        <begin position="357"/>
        <end position="376"/>
    </location>
</feature>
<feature type="compositionally biased region" description="Basic and acidic residues" evidence="5">
    <location>
        <begin position="28"/>
        <end position="38"/>
    </location>
</feature>
<dbReference type="PANTHER" id="PTHR23514">
    <property type="entry name" value="BYPASS OF STOP CODON PROTEIN 6"/>
    <property type="match status" value="1"/>
</dbReference>
<feature type="transmembrane region" description="Helical" evidence="6">
    <location>
        <begin position="103"/>
        <end position="121"/>
    </location>
</feature>
<evidence type="ECO:0000256" key="4">
    <source>
        <dbReference type="ARBA" id="ARBA00023136"/>
    </source>
</evidence>
<proteinExistence type="predicted"/>
<name>A0ABV3DLW8_9ACTN</name>
<keyword evidence="2 6" id="KW-0812">Transmembrane</keyword>
<evidence type="ECO:0000256" key="1">
    <source>
        <dbReference type="ARBA" id="ARBA00004651"/>
    </source>
</evidence>
<evidence type="ECO:0000256" key="2">
    <source>
        <dbReference type="ARBA" id="ARBA00022692"/>
    </source>
</evidence>
<dbReference type="EMBL" id="JBEZFP010000070">
    <property type="protein sequence ID" value="MEU8136733.1"/>
    <property type="molecule type" value="Genomic_DNA"/>
</dbReference>
<evidence type="ECO:0000259" key="7">
    <source>
        <dbReference type="PROSITE" id="PS50850"/>
    </source>
</evidence>
<dbReference type="Pfam" id="PF07690">
    <property type="entry name" value="MFS_1"/>
    <property type="match status" value="1"/>
</dbReference>
<dbReference type="CDD" id="cd17393">
    <property type="entry name" value="MFS_MosC_like"/>
    <property type="match status" value="1"/>
</dbReference>
<dbReference type="Gene3D" id="1.20.1250.20">
    <property type="entry name" value="MFS general substrate transporter like domains"/>
    <property type="match status" value="2"/>
</dbReference>
<dbReference type="InterPro" id="IPR020846">
    <property type="entry name" value="MFS_dom"/>
</dbReference>
<evidence type="ECO:0000256" key="6">
    <source>
        <dbReference type="SAM" id="Phobius"/>
    </source>
</evidence>
<feature type="transmembrane region" description="Helical" evidence="6">
    <location>
        <begin position="196"/>
        <end position="213"/>
    </location>
</feature>
<feature type="transmembrane region" description="Helical" evidence="6">
    <location>
        <begin position="219"/>
        <end position="239"/>
    </location>
</feature>
<dbReference type="SUPFAM" id="SSF103473">
    <property type="entry name" value="MFS general substrate transporter"/>
    <property type="match status" value="1"/>
</dbReference>
<feature type="transmembrane region" description="Helical" evidence="6">
    <location>
        <begin position="133"/>
        <end position="151"/>
    </location>
</feature>
<dbReference type="PANTHER" id="PTHR23514:SF13">
    <property type="entry name" value="INNER MEMBRANE PROTEIN YBJJ"/>
    <property type="match status" value="1"/>
</dbReference>